<dbReference type="SUPFAM" id="SSF54368">
    <property type="entry name" value="Glutamine synthetase, N-terminal domain"/>
    <property type="match status" value="1"/>
</dbReference>
<dbReference type="SMART" id="SM01230">
    <property type="entry name" value="Gln-synt_C"/>
    <property type="match status" value="1"/>
</dbReference>
<dbReference type="InterPro" id="IPR008146">
    <property type="entry name" value="Gln_synth_cat_dom"/>
</dbReference>
<dbReference type="Gene3D" id="3.30.590.10">
    <property type="entry name" value="Glutamine synthetase/guanido kinase, catalytic domain"/>
    <property type="match status" value="1"/>
</dbReference>
<dbReference type="EMBL" id="CCKQ01019517">
    <property type="protein sequence ID" value="CDW91536.1"/>
    <property type="molecule type" value="Genomic_DNA"/>
</dbReference>
<dbReference type="OMA" id="CNPGQHE"/>
<evidence type="ECO:0000313" key="5">
    <source>
        <dbReference type="EMBL" id="CDW91536.1"/>
    </source>
</evidence>
<dbReference type="InParanoid" id="A0A078BBE8"/>
<evidence type="ECO:0000256" key="1">
    <source>
        <dbReference type="ARBA" id="ARBA00022598"/>
    </source>
</evidence>
<keyword evidence="6" id="KW-1185">Reference proteome</keyword>
<dbReference type="GO" id="GO:0006542">
    <property type="term" value="P:glutamine biosynthetic process"/>
    <property type="evidence" value="ECO:0007669"/>
    <property type="project" value="InterPro"/>
</dbReference>
<dbReference type="PANTHER" id="PTHR43785:SF2">
    <property type="entry name" value="TYPE-1 GLUTAMINE SYNTHETASE 1"/>
    <property type="match status" value="1"/>
</dbReference>
<evidence type="ECO:0000256" key="2">
    <source>
        <dbReference type="PROSITE-ProRule" id="PRU01331"/>
    </source>
</evidence>
<evidence type="ECO:0000313" key="6">
    <source>
        <dbReference type="Proteomes" id="UP000039865"/>
    </source>
</evidence>
<dbReference type="InterPro" id="IPR014746">
    <property type="entry name" value="Gln_synth/guanido_kin_cat_dom"/>
</dbReference>
<dbReference type="AlphaFoldDB" id="A0A078BBE8"/>
<dbReference type="SUPFAM" id="SSF55931">
    <property type="entry name" value="Glutamine synthetase/guanido kinase"/>
    <property type="match status" value="1"/>
</dbReference>
<dbReference type="Proteomes" id="UP000039865">
    <property type="component" value="Unassembled WGS sequence"/>
</dbReference>
<dbReference type="InterPro" id="IPR036651">
    <property type="entry name" value="Gln_synt_N_sf"/>
</dbReference>
<keyword evidence="1 5" id="KW-0436">Ligase</keyword>
<evidence type="ECO:0000259" key="4">
    <source>
        <dbReference type="PROSITE" id="PS51987"/>
    </source>
</evidence>
<name>A0A078BBE8_STYLE</name>
<evidence type="ECO:0000256" key="3">
    <source>
        <dbReference type="RuleBase" id="RU000384"/>
    </source>
</evidence>
<accession>A0A078BBE8</accession>
<protein>
    <submittedName>
        <fullName evidence="5">Glutamate--ammonia ligase</fullName>
    </submittedName>
</protein>
<comment type="similarity">
    <text evidence="2 3">Belongs to the glutamine synthetase family.</text>
</comment>
<dbReference type="FunCoup" id="A0A078BBE8">
    <property type="interactions" value="37"/>
</dbReference>
<dbReference type="PANTHER" id="PTHR43785">
    <property type="entry name" value="GAMMA-GLUTAMYLPUTRESCINE SYNTHETASE"/>
    <property type="match status" value="1"/>
</dbReference>
<dbReference type="Pfam" id="PF00120">
    <property type="entry name" value="Gln-synt_C"/>
    <property type="match status" value="1"/>
</dbReference>
<reference evidence="5 6" key="1">
    <citation type="submission" date="2014-06" db="EMBL/GenBank/DDBJ databases">
        <authorList>
            <person name="Swart Estienne"/>
        </authorList>
    </citation>
    <scope>NUCLEOTIDE SEQUENCE [LARGE SCALE GENOMIC DNA]</scope>
    <source>
        <strain evidence="5 6">130c</strain>
    </source>
</reference>
<dbReference type="GO" id="GO:0004356">
    <property type="term" value="F:glutamine synthetase activity"/>
    <property type="evidence" value="ECO:0007669"/>
    <property type="project" value="InterPro"/>
</dbReference>
<sequence length="403" mass="45922">MRCVKIVPIKEYIKEDFELHLCSAAFFSPICYNWLVDGCGAIDEEVIMKPDRSTYKVLPYYPTHAAVLCNIYDCEGLPWKYCPRQQVIQATEVLQKEHGLELKIGFEVEFAIFNQSFEAVELNGYSNSNSTDLYAFLLDEICNNLELLDIEVLVIHKETGPGQYEIVLGYDSALKSLDRYFMAREAIKAVLRRNGLIGTFIPKSSSITQNGAHVHMSLWKDGKNITVDNEAKHQMGSTANSFFASLLEALPAFISFISPTYNGLKRLQPSVCVGSMISWGIKNKEAPLRFMPMQKNIELKTLDHTANHYYVLAAIINLGMIGINESKLLPEPLPQNPKLNAFKHLPSRWDDVLLYLESESGDLLRKAMGEEFINLNIKVRQYDIEHYFKLTLAEEIKDLTIRY</sequence>
<dbReference type="PROSITE" id="PS51987">
    <property type="entry name" value="GS_CATALYTIC"/>
    <property type="match status" value="1"/>
</dbReference>
<gene>
    <name evidence="5" type="primary">Contig1045.g1139</name>
    <name evidence="5" type="ORF">STYLEM_20692</name>
</gene>
<dbReference type="OrthoDB" id="77835at2759"/>
<proteinExistence type="inferred from homology"/>
<feature type="domain" description="GS catalytic" evidence="4">
    <location>
        <begin position="83"/>
        <end position="403"/>
    </location>
</feature>
<organism evidence="5 6">
    <name type="scientific">Stylonychia lemnae</name>
    <name type="common">Ciliate</name>
    <dbReference type="NCBI Taxonomy" id="5949"/>
    <lineage>
        <taxon>Eukaryota</taxon>
        <taxon>Sar</taxon>
        <taxon>Alveolata</taxon>
        <taxon>Ciliophora</taxon>
        <taxon>Intramacronucleata</taxon>
        <taxon>Spirotrichea</taxon>
        <taxon>Stichotrichia</taxon>
        <taxon>Sporadotrichida</taxon>
        <taxon>Oxytrichidae</taxon>
        <taxon>Stylonychinae</taxon>
        <taxon>Stylonychia</taxon>
    </lineage>
</organism>